<feature type="coiled-coil region" evidence="1">
    <location>
        <begin position="1"/>
        <end position="39"/>
    </location>
</feature>
<dbReference type="STRING" id="1561.NPD11_2502"/>
<dbReference type="eggNOG" id="COG2203">
    <property type="taxonomic scope" value="Bacteria"/>
</dbReference>
<dbReference type="InterPro" id="IPR029787">
    <property type="entry name" value="Nucleotide_cyclase"/>
</dbReference>
<name>A0A0A7FX73_9CLOT</name>
<protein>
    <submittedName>
        <fullName evidence="3">Diguanylate cyclase domain protein</fullName>
    </submittedName>
</protein>
<evidence type="ECO:0000256" key="1">
    <source>
        <dbReference type="SAM" id="Coils"/>
    </source>
</evidence>
<accession>A0A0A7FX73</accession>
<keyword evidence="1" id="KW-0175">Coiled coil</keyword>
<dbReference type="SUPFAM" id="SSF55073">
    <property type="entry name" value="Nucleotide cyclase"/>
    <property type="match status" value="1"/>
</dbReference>
<dbReference type="NCBIfam" id="TIGR00254">
    <property type="entry name" value="GGDEF"/>
    <property type="match status" value="1"/>
</dbReference>
<dbReference type="Proteomes" id="UP000030635">
    <property type="component" value="Chromosome"/>
</dbReference>
<dbReference type="Gene3D" id="3.30.70.270">
    <property type="match status" value="1"/>
</dbReference>
<reference evidence="3 4" key="1">
    <citation type="journal article" date="2015" name="Infect. Genet. Evol.">
        <title>Genomic sequences of six botulinum neurotoxin-producing strains representing three clostridial species illustrate the mobility and diversity of botulinum neurotoxin genes.</title>
        <authorList>
            <person name="Smith T.J."/>
            <person name="Hill K.K."/>
            <person name="Xie G."/>
            <person name="Foley B.T."/>
            <person name="Williamson C.H."/>
            <person name="Foster J.T."/>
            <person name="Johnson S.L."/>
            <person name="Chertkov O."/>
            <person name="Teshima H."/>
            <person name="Gibbons H.S."/>
            <person name="Johnsky L.A."/>
            <person name="Karavis M.A."/>
            <person name="Smith L.A."/>
        </authorList>
    </citation>
    <scope>NUCLEOTIDE SEQUENCE [LARGE SCALE GENOMIC DNA]</scope>
    <source>
        <strain evidence="3 4">Sullivan</strain>
    </source>
</reference>
<dbReference type="PROSITE" id="PS50887">
    <property type="entry name" value="GGDEF"/>
    <property type="match status" value="1"/>
</dbReference>
<feature type="domain" description="GGDEF" evidence="2">
    <location>
        <begin position="220"/>
        <end position="354"/>
    </location>
</feature>
<dbReference type="Pfam" id="PF01590">
    <property type="entry name" value="GAF"/>
    <property type="match status" value="1"/>
</dbReference>
<dbReference type="CDD" id="cd01949">
    <property type="entry name" value="GGDEF"/>
    <property type="match status" value="1"/>
</dbReference>
<evidence type="ECO:0000313" key="4">
    <source>
        <dbReference type="Proteomes" id="UP000030635"/>
    </source>
</evidence>
<dbReference type="Pfam" id="PF00990">
    <property type="entry name" value="GGDEF"/>
    <property type="match status" value="1"/>
</dbReference>
<dbReference type="KEGG" id="cbv:U729_491"/>
<dbReference type="InterPro" id="IPR029016">
    <property type="entry name" value="GAF-like_dom_sf"/>
</dbReference>
<dbReference type="PANTHER" id="PTHR45138">
    <property type="entry name" value="REGULATORY COMPONENTS OF SENSORY TRANSDUCTION SYSTEM"/>
    <property type="match status" value="1"/>
</dbReference>
<keyword evidence="4" id="KW-1185">Reference proteome</keyword>
<organism evidence="3 4">
    <name type="scientific">Clostridium baratii str. Sullivan</name>
    <dbReference type="NCBI Taxonomy" id="1415775"/>
    <lineage>
        <taxon>Bacteria</taxon>
        <taxon>Bacillati</taxon>
        <taxon>Bacillota</taxon>
        <taxon>Clostridia</taxon>
        <taxon>Eubacteriales</taxon>
        <taxon>Clostridiaceae</taxon>
        <taxon>Clostridium</taxon>
    </lineage>
</organism>
<dbReference type="PANTHER" id="PTHR45138:SF9">
    <property type="entry name" value="DIGUANYLATE CYCLASE DGCM-RELATED"/>
    <property type="match status" value="1"/>
</dbReference>
<dbReference type="InterPro" id="IPR000160">
    <property type="entry name" value="GGDEF_dom"/>
</dbReference>
<dbReference type="InterPro" id="IPR043128">
    <property type="entry name" value="Rev_trsase/Diguanyl_cyclase"/>
</dbReference>
<dbReference type="GO" id="GO:0043709">
    <property type="term" value="P:cell adhesion involved in single-species biofilm formation"/>
    <property type="evidence" value="ECO:0007669"/>
    <property type="project" value="TreeGrafter"/>
</dbReference>
<dbReference type="AlphaFoldDB" id="A0A0A7FX73"/>
<sequence length="357" mass="41307">MEDYKKLFENLERDFKNYKKDAISEIAGYKIANEDLQKQLAVLYNIAEVSKYISSNIRDDQLVLMINDMIVGLLGVTNSCIYMKENDVFKVKVSTYGSNINLTEEEKRKIILGEDYLINGDFIRKYDEIDNAIKSVLGIPIKIRDNYIGYIIVEHTLKHYLTTEHKMFLSSISNQIAIALENSKLYRELKDAVIKDPLLGIYNRKYFFEKSESIIKEEKVNYAIAMIDLDNFKTFNDTYGHQFGDEVLIQTSNVIKNQIRDLDIFARYGGEELIIFLNNVKNHNDIYRKVNNIREAIEENVITMGDIKAKVTTSIGLAFRKFEDDSITDVISKADELLYKAKKTGKNKVVIDECELK</sequence>
<dbReference type="GO" id="GO:0005886">
    <property type="term" value="C:plasma membrane"/>
    <property type="evidence" value="ECO:0007669"/>
    <property type="project" value="TreeGrafter"/>
</dbReference>
<proteinExistence type="predicted"/>
<dbReference type="InterPro" id="IPR050469">
    <property type="entry name" value="Diguanylate_Cyclase"/>
</dbReference>
<evidence type="ECO:0000313" key="3">
    <source>
        <dbReference type="EMBL" id="AIY83421.1"/>
    </source>
</evidence>
<dbReference type="GO" id="GO:1902201">
    <property type="term" value="P:negative regulation of bacterial-type flagellum-dependent cell motility"/>
    <property type="evidence" value="ECO:0007669"/>
    <property type="project" value="TreeGrafter"/>
</dbReference>
<dbReference type="eggNOG" id="COG2199">
    <property type="taxonomic scope" value="Bacteria"/>
</dbReference>
<gene>
    <name evidence="3" type="ORF">U729_491</name>
</gene>
<dbReference type="OrthoDB" id="9805474at2"/>
<dbReference type="InterPro" id="IPR003018">
    <property type="entry name" value="GAF"/>
</dbReference>
<dbReference type="FunFam" id="3.30.70.270:FF:000001">
    <property type="entry name" value="Diguanylate cyclase domain protein"/>
    <property type="match status" value="1"/>
</dbReference>
<dbReference type="HOGENOM" id="CLU_000445_11_24_9"/>
<dbReference type="SUPFAM" id="SSF55781">
    <property type="entry name" value="GAF domain-like"/>
    <property type="match status" value="1"/>
</dbReference>
<dbReference type="RefSeq" id="WP_039311323.1">
    <property type="nucleotide sequence ID" value="NZ_CP006905.1"/>
</dbReference>
<dbReference type="Gene3D" id="3.30.450.40">
    <property type="match status" value="1"/>
</dbReference>
<evidence type="ECO:0000259" key="2">
    <source>
        <dbReference type="PROSITE" id="PS50887"/>
    </source>
</evidence>
<dbReference type="EMBL" id="CP006905">
    <property type="protein sequence ID" value="AIY83421.1"/>
    <property type="molecule type" value="Genomic_DNA"/>
</dbReference>
<dbReference type="SMART" id="SM00267">
    <property type="entry name" value="GGDEF"/>
    <property type="match status" value="1"/>
</dbReference>
<dbReference type="GO" id="GO:0052621">
    <property type="term" value="F:diguanylate cyclase activity"/>
    <property type="evidence" value="ECO:0007669"/>
    <property type="project" value="TreeGrafter"/>
</dbReference>